<dbReference type="InterPro" id="IPR027417">
    <property type="entry name" value="P-loop_NTPase"/>
</dbReference>
<dbReference type="Pfam" id="PF13541">
    <property type="entry name" value="ChlI"/>
    <property type="match status" value="1"/>
</dbReference>
<dbReference type="Gene3D" id="3.30.230.10">
    <property type="match status" value="1"/>
</dbReference>
<keyword evidence="8 11" id="KW-0346">Stress response</keyword>
<evidence type="ECO:0000256" key="7">
    <source>
        <dbReference type="ARBA" id="ARBA00022840"/>
    </source>
</evidence>
<dbReference type="InterPro" id="IPR004504">
    <property type="entry name" value="DNA_repair_RadA"/>
</dbReference>
<dbReference type="InterPro" id="IPR014721">
    <property type="entry name" value="Ribsml_uS5_D2-typ_fold_subgr"/>
</dbReference>
<dbReference type="PRINTS" id="PR01874">
    <property type="entry name" value="DNAREPAIRADA"/>
</dbReference>
<keyword evidence="9 11" id="KW-0238">DNA-binding</keyword>
<comment type="similarity">
    <text evidence="11 13">Belongs to the RecA family. RadA subfamily.</text>
</comment>
<keyword evidence="7 11" id="KW-0067">ATP-binding</keyword>
<keyword evidence="2 11" id="KW-0547">Nucleotide-binding</keyword>
<feature type="short sequence motif" description="RadA KNRFG motif" evidence="11">
    <location>
        <begin position="256"/>
        <end position="260"/>
    </location>
</feature>
<evidence type="ECO:0000256" key="6">
    <source>
        <dbReference type="ARBA" id="ARBA00022833"/>
    </source>
</evidence>
<dbReference type="EMBL" id="JBHRYC010000098">
    <property type="protein sequence ID" value="MFC3639661.1"/>
    <property type="molecule type" value="Genomic_DNA"/>
</dbReference>
<dbReference type="PANTHER" id="PTHR32472:SF10">
    <property type="entry name" value="DNA REPAIR PROTEIN RADA-LIKE PROTEIN"/>
    <property type="match status" value="1"/>
</dbReference>
<dbReference type="CDD" id="cd01121">
    <property type="entry name" value="RadA_SMS_N"/>
    <property type="match status" value="1"/>
</dbReference>
<comment type="function">
    <text evidence="11">Plays a role in repairing double-strand DNA breaks, probably involving stabilizing or processing branched DNA or blocked replication forks.</text>
</comment>
<keyword evidence="5" id="KW-0378">Hydrolase</keyword>
<dbReference type="NCBIfam" id="TIGR00416">
    <property type="entry name" value="sms"/>
    <property type="match status" value="1"/>
</dbReference>
<evidence type="ECO:0000256" key="10">
    <source>
        <dbReference type="ARBA" id="ARBA00023204"/>
    </source>
</evidence>
<evidence type="ECO:0000256" key="2">
    <source>
        <dbReference type="ARBA" id="ARBA00022741"/>
    </source>
</evidence>
<dbReference type="HAMAP" id="MF_01498">
    <property type="entry name" value="RadA_bact"/>
    <property type="match status" value="1"/>
</dbReference>
<evidence type="ECO:0000256" key="5">
    <source>
        <dbReference type="ARBA" id="ARBA00022801"/>
    </source>
</evidence>
<dbReference type="SUPFAM" id="SSF54211">
    <property type="entry name" value="Ribosomal protein S5 domain 2-like"/>
    <property type="match status" value="1"/>
</dbReference>
<feature type="binding site" evidence="11">
    <location>
        <begin position="98"/>
        <end position="105"/>
    </location>
    <ligand>
        <name>ATP</name>
        <dbReference type="ChEBI" id="CHEBI:30616"/>
    </ligand>
</feature>
<proteinExistence type="inferred from homology"/>
<reference evidence="17" key="1">
    <citation type="journal article" date="2019" name="Int. J. Syst. Evol. Microbiol.">
        <title>The Global Catalogue of Microorganisms (GCM) 10K type strain sequencing project: providing services to taxonomists for standard genome sequencing and annotation.</title>
        <authorList>
            <consortium name="The Broad Institute Genomics Platform"/>
            <consortium name="The Broad Institute Genome Sequencing Center for Infectious Disease"/>
            <person name="Wu L."/>
            <person name="Ma J."/>
        </authorList>
    </citation>
    <scope>NUCLEOTIDE SEQUENCE [LARGE SCALE GENOMIC DNA]</scope>
    <source>
        <strain evidence="17">KCTC 42282</strain>
    </source>
</reference>
<feature type="region of interest" description="Disordered" evidence="14">
    <location>
        <begin position="472"/>
        <end position="510"/>
    </location>
</feature>
<evidence type="ECO:0000256" key="9">
    <source>
        <dbReference type="ARBA" id="ARBA00023125"/>
    </source>
</evidence>
<dbReference type="Pfam" id="PF18073">
    <property type="entry name" value="Zn_ribbon_LapB"/>
    <property type="match status" value="1"/>
</dbReference>
<name>A0ABV7ULP2_9HYPH</name>
<comment type="domain">
    <text evidence="11">The middle region has homology to RecA with ATPase motifs including the RadA KNRFG motif, while the C-terminus is homologous to Lon protease.</text>
</comment>
<keyword evidence="6 13" id="KW-0862">Zinc</keyword>
<dbReference type="SUPFAM" id="SSF52540">
    <property type="entry name" value="P-loop containing nucleoside triphosphate hydrolases"/>
    <property type="match status" value="1"/>
</dbReference>
<evidence type="ECO:0000256" key="8">
    <source>
        <dbReference type="ARBA" id="ARBA00023016"/>
    </source>
</evidence>
<evidence type="ECO:0000313" key="17">
    <source>
        <dbReference type="Proteomes" id="UP001595704"/>
    </source>
</evidence>
<dbReference type="Proteomes" id="UP001595704">
    <property type="component" value="Unassembled WGS sequence"/>
</dbReference>
<keyword evidence="4 13" id="KW-0863">Zinc-finger</keyword>
<evidence type="ECO:0000313" key="16">
    <source>
        <dbReference type="EMBL" id="MFC3639661.1"/>
    </source>
</evidence>
<dbReference type="InterPro" id="IPR020568">
    <property type="entry name" value="Ribosomal_Su5_D2-typ_SF"/>
</dbReference>
<evidence type="ECO:0000256" key="1">
    <source>
        <dbReference type="ARBA" id="ARBA00022723"/>
    </source>
</evidence>
<keyword evidence="3 11" id="KW-0227">DNA damage</keyword>
<dbReference type="PROSITE" id="PS50162">
    <property type="entry name" value="RECA_2"/>
    <property type="match status" value="1"/>
</dbReference>
<evidence type="ECO:0000256" key="13">
    <source>
        <dbReference type="RuleBase" id="RU003555"/>
    </source>
</evidence>
<organism evidence="16 17">
    <name type="scientific">Camelimonas fluminis</name>
    <dbReference type="NCBI Taxonomy" id="1576911"/>
    <lineage>
        <taxon>Bacteria</taxon>
        <taxon>Pseudomonadati</taxon>
        <taxon>Pseudomonadota</taxon>
        <taxon>Alphaproteobacteria</taxon>
        <taxon>Hyphomicrobiales</taxon>
        <taxon>Chelatococcaceae</taxon>
        <taxon>Camelimonas</taxon>
    </lineage>
</organism>
<comment type="caution">
    <text evidence="16">The sequence shown here is derived from an EMBL/GenBank/DDBJ whole genome shotgun (WGS) entry which is preliminary data.</text>
</comment>
<evidence type="ECO:0000256" key="4">
    <source>
        <dbReference type="ARBA" id="ARBA00022771"/>
    </source>
</evidence>
<keyword evidence="10 11" id="KW-0234">DNA repair</keyword>
<evidence type="ECO:0000256" key="3">
    <source>
        <dbReference type="ARBA" id="ARBA00022763"/>
    </source>
</evidence>
<feature type="compositionally biased region" description="Basic and acidic residues" evidence="14">
    <location>
        <begin position="433"/>
        <end position="454"/>
    </location>
</feature>
<keyword evidence="1 11" id="KW-0479">Metal-binding</keyword>
<dbReference type="InterPro" id="IPR020588">
    <property type="entry name" value="RecA_ATP-bd"/>
</dbReference>
<feature type="compositionally biased region" description="Low complexity" evidence="14">
    <location>
        <begin position="477"/>
        <end position="491"/>
    </location>
</feature>
<evidence type="ECO:0000256" key="12">
    <source>
        <dbReference type="NCBIfam" id="TIGR00416"/>
    </source>
</evidence>
<comment type="function">
    <text evidence="13">DNA-dependent ATPase involved in processing of recombination intermediates, plays a role in repairing DNA breaks. Stimulates the branch migration of RecA-mediated strand transfer reactions, allowing the 3' invading strand to extend heteroduplex DNA faster. Binds ssDNA in the presence of ADP but not other nucleotides, has ATPase activity that is stimulated by ssDNA and various branched DNA structures, but inhibited by SSB. Does not have RecA's homology-searching function.</text>
</comment>
<evidence type="ECO:0000256" key="11">
    <source>
        <dbReference type="HAMAP-Rule" id="MF_01498"/>
    </source>
</evidence>
<evidence type="ECO:0000256" key="14">
    <source>
        <dbReference type="SAM" id="MobiDB-lite"/>
    </source>
</evidence>
<dbReference type="Pfam" id="PF13481">
    <property type="entry name" value="AAA_25"/>
    <property type="match status" value="1"/>
</dbReference>
<keyword evidence="17" id="KW-1185">Reference proteome</keyword>
<protein>
    <recommendedName>
        <fullName evidence="11 12">DNA repair protein RadA</fullName>
    </recommendedName>
</protein>
<dbReference type="Gene3D" id="3.40.50.300">
    <property type="entry name" value="P-loop containing nucleotide triphosphate hydrolases"/>
    <property type="match status" value="1"/>
</dbReference>
<dbReference type="SMART" id="SM00382">
    <property type="entry name" value="AAA"/>
    <property type="match status" value="1"/>
</dbReference>
<sequence>MARAVRQFICQVCGASQPRWQGKCDACNSWNSLVEEGLTAPVSGAASGPASRRKGRTFQLEGLQGDSAEPPRLPTGMAELDRVTGGGFVRGSVVLIGGDPGIGKSTLLIQACAQLARGGHRVVYISGEEAVAQVRLRAERLKLADAPVELASETNVEDIITTLSQGQAPRLVVIDSIQTMWTGAIDSAPGTVTQVRGSAQNLIRFAKTSGAALILVGHVTKDGQIAGPRVVEHMVDAVASFEGESGHHFRILRAVKNRFGPTDEIGVFEMTGLGLSQVSNPSALFLAGRDVNTPGTAVLAAMEGTRPLLVEVQALVAPSALGTPRRAVVGFDSSRLSMIIAVLEAHGGVRLGQHDVYLNVAGGMKITEPAADLAAAAALVSSLSGCALPPDTAYFGEIGLSGSVRPVVQATTRAREAAKLGFKRVVSPPLAQEKTRQEAAAAGREDKPADRGALRADTVSHISDLVAQIAAAGPGKSRAASADDATRDAATPYGPRRAAPSRGRQPADWE</sequence>
<accession>A0ABV7ULP2</accession>
<dbReference type="RefSeq" id="WP_191318767.1">
    <property type="nucleotide sequence ID" value="NZ_BNCG01000004.1"/>
</dbReference>
<feature type="region of interest" description="Lon-protease-like" evidence="11">
    <location>
        <begin position="355"/>
        <end position="510"/>
    </location>
</feature>
<dbReference type="InterPro" id="IPR003593">
    <property type="entry name" value="AAA+_ATPase"/>
</dbReference>
<feature type="domain" description="RecA family profile 1" evidence="15">
    <location>
        <begin position="69"/>
        <end position="219"/>
    </location>
</feature>
<feature type="region of interest" description="Disordered" evidence="14">
    <location>
        <begin position="429"/>
        <end position="456"/>
    </location>
</feature>
<dbReference type="PANTHER" id="PTHR32472">
    <property type="entry name" value="DNA REPAIR PROTEIN RADA"/>
    <property type="match status" value="1"/>
</dbReference>
<gene>
    <name evidence="11 16" type="primary">radA</name>
    <name evidence="16" type="ORF">ACFONL_20170</name>
</gene>
<dbReference type="InterPro" id="IPR041166">
    <property type="entry name" value="Rubredoxin_2"/>
</dbReference>
<evidence type="ECO:0000259" key="15">
    <source>
        <dbReference type="PROSITE" id="PS50162"/>
    </source>
</evidence>